<dbReference type="PANTHER" id="PTHR47505">
    <property type="entry name" value="DNA UTILIZATION PROTEIN YHGH"/>
    <property type="match status" value="1"/>
</dbReference>
<evidence type="ECO:0000256" key="2">
    <source>
        <dbReference type="SAM" id="MobiDB-lite"/>
    </source>
</evidence>
<name>A0A6J6H8B2_9ZZZZ</name>
<comment type="similarity">
    <text evidence="1">Belongs to the ComF/GntX family.</text>
</comment>
<evidence type="ECO:0000259" key="3">
    <source>
        <dbReference type="Pfam" id="PF00156"/>
    </source>
</evidence>
<protein>
    <submittedName>
        <fullName evidence="4">Unannotated protein</fullName>
    </submittedName>
</protein>
<reference evidence="4" key="1">
    <citation type="submission" date="2020-05" db="EMBL/GenBank/DDBJ databases">
        <authorList>
            <person name="Chiriac C."/>
            <person name="Salcher M."/>
            <person name="Ghai R."/>
            <person name="Kavagutti S V."/>
        </authorList>
    </citation>
    <scope>NUCLEOTIDE SEQUENCE</scope>
</reference>
<evidence type="ECO:0000313" key="4">
    <source>
        <dbReference type="EMBL" id="CAB4609932.1"/>
    </source>
</evidence>
<dbReference type="AlphaFoldDB" id="A0A6J6H8B2"/>
<gene>
    <name evidence="4" type="ORF">UFOPK1835_01017</name>
</gene>
<dbReference type="PANTHER" id="PTHR47505:SF1">
    <property type="entry name" value="DNA UTILIZATION PROTEIN YHGH"/>
    <property type="match status" value="1"/>
</dbReference>
<feature type="compositionally biased region" description="Polar residues" evidence="2">
    <location>
        <begin position="213"/>
        <end position="224"/>
    </location>
</feature>
<feature type="domain" description="Phosphoribosyltransferase" evidence="3">
    <location>
        <begin position="162"/>
        <end position="202"/>
    </location>
</feature>
<dbReference type="InterPro" id="IPR000836">
    <property type="entry name" value="PRTase_dom"/>
</dbReference>
<dbReference type="EMBL" id="CAEZUP010000037">
    <property type="protein sequence ID" value="CAB4609932.1"/>
    <property type="molecule type" value="Genomic_DNA"/>
</dbReference>
<dbReference type="Gene3D" id="3.40.50.2020">
    <property type="match status" value="1"/>
</dbReference>
<sequence length="224" mass="24244">MFRIEDLFPPRCSGCSNARPSPCLSCVATMAPPPDLPVPGPLSSLGALVSYDNSSRRFVAALKYRNDRSSLNSFVDGLVLAYPLSPGPSVGMLTWAPTTDLRRRERGFDQARLLATRMGRRLRVRPRRLLRRLPGPQQTGRTLSERLAGPAFEGLGRGSGPVVVVDDVCTTGATLTAAARVLLDSGFSEVHGLVIARTPANRRFGPADRRSEQPTSNPSVDFDT</sequence>
<dbReference type="InterPro" id="IPR051910">
    <property type="entry name" value="ComF/GntX_DNA_util-trans"/>
</dbReference>
<feature type="region of interest" description="Disordered" evidence="2">
    <location>
        <begin position="203"/>
        <end position="224"/>
    </location>
</feature>
<evidence type="ECO:0000256" key="1">
    <source>
        <dbReference type="ARBA" id="ARBA00008007"/>
    </source>
</evidence>
<dbReference type="Pfam" id="PF00156">
    <property type="entry name" value="Pribosyltran"/>
    <property type="match status" value="1"/>
</dbReference>
<dbReference type="SUPFAM" id="SSF53271">
    <property type="entry name" value="PRTase-like"/>
    <property type="match status" value="1"/>
</dbReference>
<organism evidence="4">
    <name type="scientific">freshwater metagenome</name>
    <dbReference type="NCBI Taxonomy" id="449393"/>
    <lineage>
        <taxon>unclassified sequences</taxon>
        <taxon>metagenomes</taxon>
        <taxon>ecological metagenomes</taxon>
    </lineage>
</organism>
<dbReference type="InterPro" id="IPR029057">
    <property type="entry name" value="PRTase-like"/>
</dbReference>
<proteinExistence type="inferred from homology"/>
<accession>A0A6J6H8B2</accession>